<gene>
    <name evidence="6" type="ORF">FHX42_002189</name>
</gene>
<protein>
    <submittedName>
        <fullName evidence="6">GT2 family glycosyltransferase</fullName>
    </submittedName>
</protein>
<sequence>MTVERNDRVTVVVMTHNRREEVLRTLEHMTTLADAAPVIVVDNGSTDGTARAVAERFPQVRLLPSTTNLGAVARNLAVEHLDTDYVAFCDDDIRWQPGALSRAAELLDHHPDVGAVTAHCLVEPDLAEDPLTPELRDSPVPGPAWLPGPAVIGGLAGTTMFRTAPFRRVGGFSSRLWFGGEEELLAVDLATAGWWMCYAEDVIVHHGPSGDRQSHARRRLGLRNTLWTTWLRRPIRSALRRSATVLSQAPRDRATAAALAEAAGGLPWVLRERRVVPARVEHALRLLETPQSQSRARRYVG</sequence>
<dbReference type="PANTHER" id="PTHR43179">
    <property type="entry name" value="RHAMNOSYLTRANSFERASE WBBL"/>
    <property type="match status" value="1"/>
</dbReference>
<evidence type="ECO:0000313" key="7">
    <source>
        <dbReference type="Proteomes" id="UP000569329"/>
    </source>
</evidence>
<accession>A0A839DS64</accession>
<reference evidence="6 7" key="1">
    <citation type="submission" date="2020-07" db="EMBL/GenBank/DDBJ databases">
        <title>Sequencing the genomes of 1000 actinobacteria strains.</title>
        <authorList>
            <person name="Klenk H.-P."/>
        </authorList>
    </citation>
    <scope>NUCLEOTIDE SEQUENCE [LARGE SCALE GENOMIC DNA]</scope>
    <source>
        <strain evidence="6 7">DSM 45975</strain>
    </source>
</reference>
<evidence type="ECO:0000313" key="6">
    <source>
        <dbReference type="EMBL" id="MBA8824842.1"/>
    </source>
</evidence>
<dbReference type="EMBL" id="JACGWZ010000002">
    <property type="protein sequence ID" value="MBA8824842.1"/>
    <property type="molecule type" value="Genomic_DNA"/>
</dbReference>
<comment type="similarity">
    <text evidence="2">Belongs to the glycosyltransferase 2 family.</text>
</comment>
<dbReference type="RefSeq" id="WP_182544036.1">
    <property type="nucleotide sequence ID" value="NZ_JACGWZ010000002.1"/>
</dbReference>
<dbReference type="PANTHER" id="PTHR43179:SF12">
    <property type="entry name" value="GALACTOFURANOSYLTRANSFERASE GLFT2"/>
    <property type="match status" value="1"/>
</dbReference>
<keyword evidence="3" id="KW-0328">Glycosyltransferase</keyword>
<keyword evidence="7" id="KW-1185">Reference proteome</keyword>
<keyword evidence="4 6" id="KW-0808">Transferase</keyword>
<evidence type="ECO:0000256" key="3">
    <source>
        <dbReference type="ARBA" id="ARBA00022676"/>
    </source>
</evidence>
<dbReference type="Proteomes" id="UP000569329">
    <property type="component" value="Unassembled WGS sequence"/>
</dbReference>
<dbReference type="AlphaFoldDB" id="A0A839DS64"/>
<dbReference type="Gene3D" id="3.90.550.10">
    <property type="entry name" value="Spore Coat Polysaccharide Biosynthesis Protein SpsA, Chain A"/>
    <property type="match status" value="1"/>
</dbReference>
<proteinExistence type="inferred from homology"/>
<dbReference type="InterPro" id="IPR029044">
    <property type="entry name" value="Nucleotide-diphossugar_trans"/>
</dbReference>
<dbReference type="SUPFAM" id="SSF53448">
    <property type="entry name" value="Nucleotide-diphospho-sugar transferases"/>
    <property type="match status" value="1"/>
</dbReference>
<dbReference type="Pfam" id="PF00535">
    <property type="entry name" value="Glycos_transf_2"/>
    <property type="match status" value="1"/>
</dbReference>
<organism evidence="6 7">
    <name type="scientific">Halosaccharopolyspora lacisalsi</name>
    <dbReference type="NCBI Taxonomy" id="1000566"/>
    <lineage>
        <taxon>Bacteria</taxon>
        <taxon>Bacillati</taxon>
        <taxon>Actinomycetota</taxon>
        <taxon>Actinomycetes</taxon>
        <taxon>Pseudonocardiales</taxon>
        <taxon>Pseudonocardiaceae</taxon>
        <taxon>Halosaccharopolyspora</taxon>
    </lineage>
</organism>
<comment type="caution">
    <text evidence="6">The sequence shown here is derived from an EMBL/GenBank/DDBJ whole genome shotgun (WGS) entry which is preliminary data.</text>
</comment>
<comment type="pathway">
    <text evidence="1">Cell wall biogenesis; cell wall polysaccharide biosynthesis.</text>
</comment>
<evidence type="ECO:0000256" key="2">
    <source>
        <dbReference type="ARBA" id="ARBA00006739"/>
    </source>
</evidence>
<evidence type="ECO:0000259" key="5">
    <source>
        <dbReference type="Pfam" id="PF00535"/>
    </source>
</evidence>
<evidence type="ECO:0000256" key="1">
    <source>
        <dbReference type="ARBA" id="ARBA00004776"/>
    </source>
</evidence>
<name>A0A839DS64_9PSEU</name>
<feature type="domain" description="Glycosyltransferase 2-like" evidence="5">
    <location>
        <begin position="10"/>
        <end position="119"/>
    </location>
</feature>
<dbReference type="InterPro" id="IPR001173">
    <property type="entry name" value="Glyco_trans_2-like"/>
</dbReference>
<dbReference type="GO" id="GO:0016757">
    <property type="term" value="F:glycosyltransferase activity"/>
    <property type="evidence" value="ECO:0007669"/>
    <property type="project" value="UniProtKB-KW"/>
</dbReference>
<evidence type="ECO:0000256" key="4">
    <source>
        <dbReference type="ARBA" id="ARBA00022679"/>
    </source>
</evidence>